<reference evidence="1 2" key="1">
    <citation type="submission" date="2023-01" db="EMBL/GenBank/DDBJ databases">
        <title>Analysis of 21 Apiospora genomes using comparative genomics revels a genus with tremendous synthesis potential of carbohydrate active enzymes and secondary metabolites.</title>
        <authorList>
            <person name="Sorensen T."/>
        </authorList>
    </citation>
    <scope>NUCLEOTIDE SEQUENCE [LARGE SCALE GENOMIC DNA]</scope>
    <source>
        <strain evidence="1 2">CBS 20057</strain>
    </source>
</reference>
<proteinExistence type="predicted"/>
<name>A0ABR1RUB2_9PEZI</name>
<sequence>MANQLFAHLSQLERLPPELLHIILSSTSLDDLYAFIRASPTLYAVFRQTKASTLLKVCANDLGPAIRDAIIASSDYAPAEEIVAAWKARLLSEEDRWLAGVLTNEPLAIRVVHINRITQFFVDLYARIRFAYFEQRFTGQLKEFDPWRYQSLPGQPQNTCAWDCLSPTERWNLSQAIVRRQAIVDMYRLAPRSRLLVESGVLPAIDSLRDLFEPWEKEQIAQIDNFFYEFCQIMFYWEKRNPQDLTWLRGMRNTSHAPLPGLFRTVESFCQEYYPRLPALRQRIAQAAAADPKLVDRALSYKPLGRHDRHEVLAWEILHTNSPTISPSQDQVLCNVTSKPPVGAPWGWIHAVGRDGARWGDELIAKQPASQDYATHYLCYLNQEKIRKWRWAGFAFWDGRRAQSLHRGLLNHSEDGSVEDTTGWLARLCE</sequence>
<dbReference type="EMBL" id="JAQQWI010000010">
    <property type="protein sequence ID" value="KAK8018554.1"/>
    <property type="molecule type" value="Genomic_DNA"/>
</dbReference>
<organism evidence="1 2">
    <name type="scientific">Apiospora marii</name>
    <dbReference type="NCBI Taxonomy" id="335849"/>
    <lineage>
        <taxon>Eukaryota</taxon>
        <taxon>Fungi</taxon>
        <taxon>Dikarya</taxon>
        <taxon>Ascomycota</taxon>
        <taxon>Pezizomycotina</taxon>
        <taxon>Sordariomycetes</taxon>
        <taxon>Xylariomycetidae</taxon>
        <taxon>Amphisphaeriales</taxon>
        <taxon>Apiosporaceae</taxon>
        <taxon>Apiospora</taxon>
    </lineage>
</organism>
<evidence type="ECO:0008006" key="3">
    <source>
        <dbReference type="Google" id="ProtNLM"/>
    </source>
</evidence>
<comment type="caution">
    <text evidence="1">The sequence shown here is derived from an EMBL/GenBank/DDBJ whole genome shotgun (WGS) entry which is preliminary data.</text>
</comment>
<protein>
    <recommendedName>
        <fullName evidence="3">F-box domain-containing protein</fullName>
    </recommendedName>
</protein>
<evidence type="ECO:0000313" key="2">
    <source>
        <dbReference type="Proteomes" id="UP001396898"/>
    </source>
</evidence>
<dbReference type="Proteomes" id="UP001396898">
    <property type="component" value="Unassembled WGS sequence"/>
</dbReference>
<accession>A0ABR1RUB2</accession>
<evidence type="ECO:0000313" key="1">
    <source>
        <dbReference type="EMBL" id="KAK8018554.1"/>
    </source>
</evidence>
<keyword evidence="2" id="KW-1185">Reference proteome</keyword>
<gene>
    <name evidence="1" type="ORF">PG991_007744</name>
</gene>